<accession>A0AAU9UPN9</accession>
<feature type="chain" id="PRO_5043572165" description="Trissin" evidence="1">
    <location>
        <begin position="19"/>
        <end position="114"/>
    </location>
</feature>
<dbReference type="EMBL" id="CAKOGL010000023">
    <property type="protein sequence ID" value="CAH2100976.1"/>
    <property type="molecule type" value="Genomic_DNA"/>
</dbReference>
<reference evidence="2" key="1">
    <citation type="submission" date="2022-03" db="EMBL/GenBank/DDBJ databases">
        <authorList>
            <person name="Tunstrom K."/>
        </authorList>
    </citation>
    <scope>NUCLEOTIDE SEQUENCE</scope>
</reference>
<evidence type="ECO:0000256" key="1">
    <source>
        <dbReference type="SAM" id="SignalP"/>
    </source>
</evidence>
<evidence type="ECO:0000313" key="3">
    <source>
        <dbReference type="Proteomes" id="UP001153954"/>
    </source>
</evidence>
<name>A0AAU9UPN9_EUPED</name>
<proteinExistence type="predicted"/>
<evidence type="ECO:0000313" key="2">
    <source>
        <dbReference type="EMBL" id="CAH2100976.1"/>
    </source>
</evidence>
<evidence type="ECO:0008006" key="4">
    <source>
        <dbReference type="Google" id="ProtNLM"/>
    </source>
</evidence>
<keyword evidence="1" id="KW-0732">Signal</keyword>
<gene>
    <name evidence="2" type="ORF">EEDITHA_LOCUS15779</name>
</gene>
<comment type="caution">
    <text evidence="2">The sequence shown here is derived from an EMBL/GenBank/DDBJ whole genome shotgun (WGS) entry which is preliminary data.</text>
</comment>
<organism evidence="2 3">
    <name type="scientific">Euphydryas editha</name>
    <name type="common">Edith's checkerspot</name>
    <dbReference type="NCBI Taxonomy" id="104508"/>
    <lineage>
        <taxon>Eukaryota</taxon>
        <taxon>Metazoa</taxon>
        <taxon>Ecdysozoa</taxon>
        <taxon>Arthropoda</taxon>
        <taxon>Hexapoda</taxon>
        <taxon>Insecta</taxon>
        <taxon>Pterygota</taxon>
        <taxon>Neoptera</taxon>
        <taxon>Endopterygota</taxon>
        <taxon>Lepidoptera</taxon>
        <taxon>Glossata</taxon>
        <taxon>Ditrysia</taxon>
        <taxon>Papilionoidea</taxon>
        <taxon>Nymphalidae</taxon>
        <taxon>Nymphalinae</taxon>
        <taxon>Euphydryas</taxon>
    </lineage>
</organism>
<dbReference type="AlphaFoldDB" id="A0AAU9UPN9"/>
<feature type="signal peptide" evidence="1">
    <location>
        <begin position="1"/>
        <end position="18"/>
    </location>
</feature>
<dbReference type="PROSITE" id="PS51257">
    <property type="entry name" value="PROKAR_LIPOPROTEIN"/>
    <property type="match status" value="1"/>
</dbReference>
<dbReference type="Proteomes" id="UP001153954">
    <property type="component" value="Unassembled WGS sequence"/>
</dbReference>
<protein>
    <recommendedName>
        <fullName evidence="4">Trissin</fullName>
    </recommendedName>
</protein>
<sequence>MLKITTILVLMCIECVEEIKVHCSFPVASMSCKSCGPECAPACGTRHFRTCCFNYLRRKRGPDTKQAAFENFLTWRPESKQFTEDFEMLGFTPSEFENYHKDDKTDNTLHNIYM</sequence>
<keyword evidence="3" id="KW-1185">Reference proteome</keyword>